<organism evidence="1 2">
    <name type="scientific">Flavobacterium terrae</name>
    <dbReference type="NCBI Taxonomy" id="415425"/>
    <lineage>
        <taxon>Bacteria</taxon>
        <taxon>Pseudomonadati</taxon>
        <taxon>Bacteroidota</taxon>
        <taxon>Flavobacteriia</taxon>
        <taxon>Flavobacteriales</taxon>
        <taxon>Flavobacteriaceae</taxon>
        <taxon>Flavobacterium</taxon>
    </lineage>
</organism>
<evidence type="ECO:0000313" key="1">
    <source>
        <dbReference type="EMBL" id="SHJ23042.1"/>
    </source>
</evidence>
<dbReference type="Proteomes" id="UP000184488">
    <property type="component" value="Unassembled WGS sequence"/>
</dbReference>
<dbReference type="AlphaFoldDB" id="A0A1M6HLK5"/>
<dbReference type="EMBL" id="FQZI01000019">
    <property type="protein sequence ID" value="SHJ23042.1"/>
    <property type="molecule type" value="Genomic_DNA"/>
</dbReference>
<accession>A0A1M6HLK5</accession>
<sequence>ANVPPAWPAVAAFVHGTSQILTNFGLTRNFPNIRKTRNGAKPLLYAVYSNFAGPNLTLYSTLSRINLFTL</sequence>
<feature type="non-terminal residue" evidence="1">
    <location>
        <position position="1"/>
    </location>
</feature>
<proteinExistence type="predicted"/>
<evidence type="ECO:0000313" key="2">
    <source>
        <dbReference type="Proteomes" id="UP000184488"/>
    </source>
</evidence>
<name>A0A1M6HLK5_9FLAO</name>
<reference evidence="2" key="1">
    <citation type="submission" date="2016-11" db="EMBL/GenBank/DDBJ databases">
        <authorList>
            <person name="Varghese N."/>
            <person name="Submissions S."/>
        </authorList>
    </citation>
    <scope>NUCLEOTIDE SEQUENCE [LARGE SCALE GENOMIC DNA]</scope>
    <source>
        <strain evidence="2">DSM 18829</strain>
    </source>
</reference>
<keyword evidence="2" id="KW-1185">Reference proteome</keyword>
<protein>
    <submittedName>
        <fullName evidence="1">Uncharacterized protein</fullName>
    </submittedName>
</protein>
<gene>
    <name evidence="1" type="ORF">SAMN05444363_0048</name>
</gene>